<keyword evidence="8 9" id="KW-0472">Membrane</keyword>
<dbReference type="InterPro" id="IPR025966">
    <property type="entry name" value="OppC_N"/>
</dbReference>
<dbReference type="InterPro" id="IPR050366">
    <property type="entry name" value="BP-dependent_transpt_permease"/>
</dbReference>
<comment type="caution">
    <text evidence="11">The sequence shown here is derived from an EMBL/GenBank/DDBJ whole genome shotgun (WGS) entry which is preliminary data.</text>
</comment>
<evidence type="ECO:0000256" key="8">
    <source>
        <dbReference type="ARBA" id="ARBA00023136"/>
    </source>
</evidence>
<dbReference type="InterPro" id="IPR000515">
    <property type="entry name" value="MetI-like"/>
</dbReference>
<comment type="subcellular location">
    <subcellularLocation>
        <location evidence="1 9">Cell membrane</location>
        <topology evidence="1 9">Multi-pass membrane protein</topology>
    </subcellularLocation>
</comment>
<dbReference type="RefSeq" id="WP_028792781.1">
    <property type="nucleotide sequence ID" value="NZ_FNBW01000005.1"/>
</dbReference>
<keyword evidence="6" id="KW-0653">Protein transport</keyword>
<dbReference type="Gene3D" id="1.10.3720.10">
    <property type="entry name" value="MetI-like"/>
    <property type="match status" value="1"/>
</dbReference>
<dbReference type="Proteomes" id="UP000198615">
    <property type="component" value="Unassembled WGS sequence"/>
</dbReference>
<dbReference type="SUPFAM" id="SSF161098">
    <property type="entry name" value="MetI-like"/>
    <property type="match status" value="1"/>
</dbReference>
<dbReference type="AlphaFoldDB" id="A0A8G2BGW7"/>
<comment type="similarity">
    <text evidence="9">Belongs to the binding-protein-dependent transport system permease family.</text>
</comment>
<feature type="transmembrane region" description="Helical" evidence="9">
    <location>
        <begin position="246"/>
        <end position="268"/>
    </location>
</feature>
<feature type="domain" description="ABC transmembrane type-1" evidence="10">
    <location>
        <begin position="79"/>
        <end position="268"/>
    </location>
</feature>
<dbReference type="GO" id="GO:0015833">
    <property type="term" value="P:peptide transport"/>
    <property type="evidence" value="ECO:0007669"/>
    <property type="project" value="UniProtKB-KW"/>
</dbReference>
<evidence type="ECO:0000256" key="2">
    <source>
        <dbReference type="ARBA" id="ARBA00022448"/>
    </source>
</evidence>
<keyword evidence="5" id="KW-0571">Peptide transport</keyword>
<evidence type="ECO:0000313" key="11">
    <source>
        <dbReference type="EMBL" id="SDF63665.1"/>
    </source>
</evidence>
<organism evidence="11 12">
    <name type="scientific">Thalassobaculum litoreum DSM 18839</name>
    <dbReference type="NCBI Taxonomy" id="1123362"/>
    <lineage>
        <taxon>Bacteria</taxon>
        <taxon>Pseudomonadati</taxon>
        <taxon>Pseudomonadota</taxon>
        <taxon>Alphaproteobacteria</taxon>
        <taxon>Rhodospirillales</taxon>
        <taxon>Thalassobaculaceae</taxon>
        <taxon>Thalassobaculum</taxon>
    </lineage>
</organism>
<dbReference type="CDD" id="cd06261">
    <property type="entry name" value="TM_PBP2"/>
    <property type="match status" value="1"/>
</dbReference>
<keyword evidence="2 9" id="KW-0813">Transport</keyword>
<evidence type="ECO:0000256" key="4">
    <source>
        <dbReference type="ARBA" id="ARBA00022692"/>
    </source>
</evidence>
<evidence type="ECO:0000256" key="7">
    <source>
        <dbReference type="ARBA" id="ARBA00022989"/>
    </source>
</evidence>
<dbReference type="GO" id="GO:0015031">
    <property type="term" value="P:protein transport"/>
    <property type="evidence" value="ECO:0007669"/>
    <property type="project" value="UniProtKB-KW"/>
</dbReference>
<keyword evidence="4 9" id="KW-0812">Transmembrane</keyword>
<dbReference type="GO" id="GO:0055085">
    <property type="term" value="P:transmembrane transport"/>
    <property type="evidence" value="ECO:0007669"/>
    <property type="project" value="InterPro"/>
</dbReference>
<evidence type="ECO:0000256" key="6">
    <source>
        <dbReference type="ARBA" id="ARBA00022927"/>
    </source>
</evidence>
<keyword evidence="3" id="KW-1003">Cell membrane</keyword>
<evidence type="ECO:0000256" key="1">
    <source>
        <dbReference type="ARBA" id="ARBA00004651"/>
    </source>
</evidence>
<evidence type="ECO:0000256" key="9">
    <source>
        <dbReference type="RuleBase" id="RU363032"/>
    </source>
</evidence>
<dbReference type="OrthoDB" id="9774870at2"/>
<feature type="transmembrane region" description="Helical" evidence="9">
    <location>
        <begin position="16"/>
        <end position="38"/>
    </location>
</feature>
<gene>
    <name evidence="11" type="ORF">SAMN05660686_01868</name>
</gene>
<sequence>METLSFVFRKLVEDRVALIGAVIILLLILTAVFAPILATHPEDVFEFHPSERLQGPGADHFFGTDRMGSDIYSRILFGARITISIAVIAIGASVLIGVPIGLLAGYYHSWVSDALMRVSDIFLAVPQIVLAIAIAQTLGPSIENVILALSVTYWPFWARLVYAETRSVQKEVFIEASIALGASPFRVMVLHILPNIMSSIIVRTTIGMGGTILTAAALGFLGLGAPAPSPEWGRMISESREFLPDAWWYATAPGIAIFLVVMGFNLLGDGLRDILDPRIRRSSRHDK</sequence>
<feature type="transmembrane region" description="Helical" evidence="9">
    <location>
        <begin position="205"/>
        <end position="226"/>
    </location>
</feature>
<accession>A0A8G2BGW7</accession>
<keyword evidence="12" id="KW-1185">Reference proteome</keyword>
<dbReference type="PANTHER" id="PTHR43386:SF1">
    <property type="entry name" value="D,D-DIPEPTIDE TRANSPORT SYSTEM PERMEASE PROTEIN DDPC-RELATED"/>
    <property type="match status" value="1"/>
</dbReference>
<dbReference type="PANTHER" id="PTHR43386">
    <property type="entry name" value="OLIGOPEPTIDE TRANSPORT SYSTEM PERMEASE PROTEIN APPC"/>
    <property type="match status" value="1"/>
</dbReference>
<evidence type="ECO:0000256" key="3">
    <source>
        <dbReference type="ARBA" id="ARBA00022475"/>
    </source>
</evidence>
<proteinExistence type="inferred from homology"/>
<keyword evidence="7 9" id="KW-1133">Transmembrane helix</keyword>
<feature type="transmembrane region" description="Helical" evidence="9">
    <location>
        <begin position="81"/>
        <end position="108"/>
    </location>
</feature>
<dbReference type="Pfam" id="PF12911">
    <property type="entry name" value="OppC_N"/>
    <property type="match status" value="1"/>
</dbReference>
<evidence type="ECO:0000313" key="12">
    <source>
        <dbReference type="Proteomes" id="UP000198615"/>
    </source>
</evidence>
<dbReference type="Pfam" id="PF00528">
    <property type="entry name" value="BPD_transp_1"/>
    <property type="match status" value="1"/>
</dbReference>
<reference evidence="11 12" key="1">
    <citation type="submission" date="2016-10" db="EMBL/GenBank/DDBJ databases">
        <authorList>
            <person name="Varghese N."/>
            <person name="Submissions S."/>
        </authorList>
    </citation>
    <scope>NUCLEOTIDE SEQUENCE [LARGE SCALE GENOMIC DNA]</scope>
    <source>
        <strain evidence="11 12">DSM 18839</strain>
    </source>
</reference>
<evidence type="ECO:0000256" key="5">
    <source>
        <dbReference type="ARBA" id="ARBA00022856"/>
    </source>
</evidence>
<protein>
    <submittedName>
        <fullName evidence="11">Peptide/nickel transport system permease protein</fullName>
    </submittedName>
</protein>
<dbReference type="GO" id="GO:0005886">
    <property type="term" value="C:plasma membrane"/>
    <property type="evidence" value="ECO:0007669"/>
    <property type="project" value="UniProtKB-SubCell"/>
</dbReference>
<evidence type="ECO:0000259" key="10">
    <source>
        <dbReference type="PROSITE" id="PS50928"/>
    </source>
</evidence>
<dbReference type="PROSITE" id="PS50928">
    <property type="entry name" value="ABC_TM1"/>
    <property type="match status" value="1"/>
</dbReference>
<dbReference type="EMBL" id="FNBW01000005">
    <property type="protein sequence ID" value="SDF63665.1"/>
    <property type="molecule type" value="Genomic_DNA"/>
</dbReference>
<dbReference type="InterPro" id="IPR035906">
    <property type="entry name" value="MetI-like_sf"/>
</dbReference>
<name>A0A8G2BGW7_9PROT</name>